<organism evidence="2 3">
    <name type="scientific">Priestia megaterium (strain ATCC 14581 / DSM 32 / CCUG 1817 / JCM 2506 / NBRC 15308 / NCIMB 9376 / NCTC 10342 / NRRL B-14308 / VKM B-512 / Ford 19)</name>
    <name type="common">Bacillus megaterium</name>
    <dbReference type="NCBI Taxonomy" id="1348623"/>
    <lineage>
        <taxon>Bacteria</taxon>
        <taxon>Bacillati</taxon>
        <taxon>Bacillota</taxon>
        <taxon>Bacilli</taxon>
        <taxon>Bacillales</taxon>
        <taxon>Bacillaceae</taxon>
        <taxon>Priestia</taxon>
    </lineage>
</organism>
<sequence length="282" mass="32379">MTESKITCHQRTFNGVNVYYECHNYHPDKPAIVFIHGFLSSSFSFRRLIPLFEDTFSIITLDLPPFGRSEKSLTFQYSYKNLAKIVIELIEYLNLKDVVLSGHSMGGQVCLNVAKLKPSCVSKLVLLCSSAYLGPSHYGLVMSSYVPFFYLWVKTWLSRKGVLGNLQNVVFDHQLIDEEMIDGYTEPFLDDRTFMALTRMIRDREGDLSSKDLQHIKKPSLLIWGEEDRVVPLHLGRKLKDDLTDSTFISLKEIGHLLPEECPDIVQSHMVDFLYDEQALSQ</sequence>
<protein>
    <submittedName>
        <fullName evidence="2">Phospholipase/Carboxylesterase family protein</fullName>
    </submittedName>
</protein>
<dbReference type="EMBL" id="CP009920">
    <property type="protein sequence ID" value="AJI22037.1"/>
    <property type="molecule type" value="Genomic_DNA"/>
</dbReference>
<dbReference type="PRINTS" id="PR00111">
    <property type="entry name" value="ABHYDROLASE"/>
</dbReference>
<dbReference type="PANTHER" id="PTHR46438">
    <property type="entry name" value="ALPHA/BETA-HYDROLASES SUPERFAMILY PROTEIN"/>
    <property type="match status" value="1"/>
</dbReference>
<dbReference type="PANTHER" id="PTHR46438:SF11">
    <property type="entry name" value="LIPASE-RELATED"/>
    <property type="match status" value="1"/>
</dbReference>
<dbReference type="InterPro" id="IPR000073">
    <property type="entry name" value="AB_hydrolase_1"/>
</dbReference>
<dbReference type="AlphaFoldDB" id="A0A0B6ALU5"/>
<dbReference type="HOGENOM" id="CLU_020336_13_2_9"/>
<reference evidence="2 3" key="1">
    <citation type="journal article" date="2015" name="Genome Announc.">
        <title>Complete genome sequences for 35 biothreat assay-relevant bacillus species.</title>
        <authorList>
            <person name="Johnson S.L."/>
            <person name="Daligault H.E."/>
            <person name="Davenport K.W."/>
            <person name="Jaissle J."/>
            <person name="Frey K.G."/>
            <person name="Ladner J.T."/>
            <person name="Broomall S.M."/>
            <person name="Bishop-Lilly K.A."/>
            <person name="Bruce D.C."/>
            <person name="Gibbons H.S."/>
            <person name="Coyne S.R."/>
            <person name="Lo C.C."/>
            <person name="Meincke L."/>
            <person name="Munk A.C."/>
            <person name="Koroleva G.I."/>
            <person name="Rosenzweig C.N."/>
            <person name="Palacios G.F."/>
            <person name="Redden C.L."/>
            <person name="Minogue T.D."/>
            <person name="Chain P.S."/>
        </authorList>
    </citation>
    <scope>NUCLEOTIDE SEQUENCE [LARGE SCALE GENOMIC DNA]</scope>
    <source>
        <strain evidence="3">ATCC 14581 / DSM 32 / JCM 2506 / NBRC 15308 / NCIMB 9376 / NCTC 10342 / NRRL B-14308 / VKM B-512</strain>
    </source>
</reference>
<dbReference type="PRINTS" id="PR00412">
    <property type="entry name" value="EPOXHYDRLASE"/>
</dbReference>
<dbReference type="Gene3D" id="3.40.50.1820">
    <property type="entry name" value="alpha/beta hydrolase"/>
    <property type="match status" value="1"/>
</dbReference>
<dbReference type="Proteomes" id="UP000031829">
    <property type="component" value="Chromosome"/>
</dbReference>
<dbReference type="GeneID" id="93645407"/>
<feature type="domain" description="AB hydrolase-1" evidence="1">
    <location>
        <begin position="30"/>
        <end position="260"/>
    </location>
</feature>
<dbReference type="Pfam" id="PF00561">
    <property type="entry name" value="Abhydrolase_1"/>
    <property type="match status" value="1"/>
</dbReference>
<gene>
    <name evidence="2" type="ORF">BG04_1939</name>
</gene>
<dbReference type="GO" id="GO:0003824">
    <property type="term" value="F:catalytic activity"/>
    <property type="evidence" value="ECO:0007669"/>
    <property type="project" value="InterPro"/>
</dbReference>
<dbReference type="InterPro" id="IPR029058">
    <property type="entry name" value="AB_hydrolase_fold"/>
</dbReference>
<name>A0A0B6ALU5_PRIM2</name>
<evidence type="ECO:0000259" key="1">
    <source>
        <dbReference type="Pfam" id="PF00561"/>
    </source>
</evidence>
<dbReference type="RefSeq" id="WP_013085307.1">
    <property type="nucleotide sequence ID" value="NZ_BCVB01000009.1"/>
</dbReference>
<evidence type="ECO:0000313" key="3">
    <source>
        <dbReference type="Proteomes" id="UP000031829"/>
    </source>
</evidence>
<evidence type="ECO:0000313" key="2">
    <source>
        <dbReference type="EMBL" id="AJI22037.1"/>
    </source>
</evidence>
<proteinExistence type="predicted"/>
<dbReference type="PATRIC" id="fig|592022.4.peg.4913"/>
<dbReference type="SUPFAM" id="SSF53474">
    <property type="entry name" value="alpha/beta-Hydrolases"/>
    <property type="match status" value="1"/>
</dbReference>
<dbReference type="KEGG" id="bmeg:BG04_1939"/>
<accession>A0A0B6ALU5</accession>
<dbReference type="InterPro" id="IPR000639">
    <property type="entry name" value="Epox_hydrolase-like"/>
</dbReference>